<gene>
    <name evidence="3" type="ORF">RN001_006079</name>
</gene>
<dbReference type="EMBL" id="JARPUR010000002">
    <property type="protein sequence ID" value="KAK4882760.1"/>
    <property type="molecule type" value="Genomic_DNA"/>
</dbReference>
<evidence type="ECO:0000313" key="4">
    <source>
        <dbReference type="Proteomes" id="UP001353858"/>
    </source>
</evidence>
<dbReference type="PANTHER" id="PTHR21068:SF43">
    <property type="entry name" value="SPARTIN"/>
    <property type="match status" value="1"/>
</dbReference>
<dbReference type="Gene3D" id="1.20.58.80">
    <property type="entry name" value="Phosphotransferase system, lactose/cellobiose-type IIA subunit"/>
    <property type="match status" value="1"/>
</dbReference>
<keyword evidence="4" id="KW-1185">Reference proteome</keyword>
<dbReference type="InterPro" id="IPR009686">
    <property type="entry name" value="Senescence/spartin_C"/>
</dbReference>
<dbReference type="InterPro" id="IPR045036">
    <property type="entry name" value="Spartin-like"/>
</dbReference>
<reference evidence="4" key="1">
    <citation type="submission" date="2023-01" db="EMBL/GenBank/DDBJ databases">
        <title>Key to firefly adult light organ development and bioluminescence: homeobox transcription factors regulate luciferase expression and transportation to peroxisome.</title>
        <authorList>
            <person name="Fu X."/>
        </authorList>
    </citation>
    <scope>NUCLEOTIDE SEQUENCE [LARGE SCALE GENOMIC DNA]</scope>
</reference>
<dbReference type="AlphaFoldDB" id="A0AAN7P7D9"/>
<dbReference type="GO" id="GO:0051301">
    <property type="term" value="P:cell division"/>
    <property type="evidence" value="ECO:0007669"/>
    <property type="project" value="TreeGrafter"/>
</dbReference>
<feature type="domain" description="MIT" evidence="2">
    <location>
        <begin position="15"/>
        <end position="93"/>
    </location>
</feature>
<dbReference type="Pfam" id="PF06911">
    <property type="entry name" value="Senescence"/>
    <property type="match status" value="1"/>
</dbReference>
<feature type="region of interest" description="Disordered" evidence="1">
    <location>
        <begin position="96"/>
        <end position="118"/>
    </location>
</feature>
<dbReference type="PANTHER" id="PTHR21068">
    <property type="entry name" value="SPARTIN"/>
    <property type="match status" value="1"/>
</dbReference>
<evidence type="ECO:0000259" key="2">
    <source>
        <dbReference type="SMART" id="SM00745"/>
    </source>
</evidence>
<evidence type="ECO:0000313" key="3">
    <source>
        <dbReference type="EMBL" id="KAK4882760.1"/>
    </source>
</evidence>
<evidence type="ECO:0000256" key="1">
    <source>
        <dbReference type="SAM" id="MobiDB-lite"/>
    </source>
</evidence>
<organism evidence="3 4">
    <name type="scientific">Aquatica leii</name>
    <dbReference type="NCBI Taxonomy" id="1421715"/>
    <lineage>
        <taxon>Eukaryota</taxon>
        <taxon>Metazoa</taxon>
        <taxon>Ecdysozoa</taxon>
        <taxon>Arthropoda</taxon>
        <taxon>Hexapoda</taxon>
        <taxon>Insecta</taxon>
        <taxon>Pterygota</taxon>
        <taxon>Neoptera</taxon>
        <taxon>Endopterygota</taxon>
        <taxon>Coleoptera</taxon>
        <taxon>Polyphaga</taxon>
        <taxon>Elateriformia</taxon>
        <taxon>Elateroidea</taxon>
        <taxon>Lampyridae</taxon>
        <taxon>Luciolinae</taxon>
        <taxon>Aquatica</taxon>
    </lineage>
</organism>
<name>A0AAN7P7D9_9COLE</name>
<sequence length="508" mass="55022">MGNVESSWEQTYESIKNTHDAAYSAIEAAISLEEQEKQYDAIEKYKEGIFLIDKALDTPVTCPENPGLTWEKTCTMIQKMKKTRAEVVMRINSITSSPSFIPEPQSQTASNENNTDSPRTYSDLAMALNDLPVENATRPAQLIYTHDNVQLYFISPDGSVSRTSEPNELNIFMLTANENEERRVFLQIEDWVYPLVPGVSPCYRTAYGAFILPDLESEIPGASIGIILPSDADASVYELLEDILHGIVGEKTTLPEIRARTRRSVIAPEPTFSQWISNGLAAGGYYVSQGLIMGAQKAGSLINYGTPKIINYISPSREVQPISQSVVKGFEMASSATNTAAQVTGYVAEQVGQATQALGRFLAPHVQKQGTRLLTSGFNIPEDEASSKMNNVFTVAAGAVEGFTSVYRGLETSASILGSSLSNNTVTIVQHKYGETAGHIASNTLDTVGNVISIGHNTKFFTAKGIAKTTAKQAGKAMVEDYKSQNLLLNRGAGSTDLLNGATSTARL</sequence>
<dbReference type="InterPro" id="IPR007330">
    <property type="entry name" value="MIT_dom"/>
</dbReference>
<dbReference type="SMART" id="SM00745">
    <property type="entry name" value="MIT"/>
    <property type="match status" value="1"/>
</dbReference>
<dbReference type="GO" id="GO:0005886">
    <property type="term" value="C:plasma membrane"/>
    <property type="evidence" value="ECO:0007669"/>
    <property type="project" value="TreeGrafter"/>
</dbReference>
<protein>
    <recommendedName>
        <fullName evidence="2">MIT domain-containing protein</fullName>
    </recommendedName>
</protein>
<comment type="caution">
    <text evidence="3">The sequence shown here is derived from an EMBL/GenBank/DDBJ whole genome shotgun (WGS) entry which is preliminary data.</text>
</comment>
<accession>A0AAN7P7D9</accession>
<dbReference type="GO" id="GO:0030514">
    <property type="term" value="P:negative regulation of BMP signaling pathway"/>
    <property type="evidence" value="ECO:0007669"/>
    <property type="project" value="TreeGrafter"/>
</dbReference>
<dbReference type="Proteomes" id="UP001353858">
    <property type="component" value="Unassembled WGS sequence"/>
</dbReference>
<proteinExistence type="predicted"/>